<feature type="compositionally biased region" description="Low complexity" evidence="1">
    <location>
        <begin position="100"/>
        <end position="111"/>
    </location>
</feature>
<name>M5REF2_9BACT</name>
<dbReference type="PATRIC" id="fig|1265738.3.peg.5265"/>
<accession>M5REF2</accession>
<feature type="region of interest" description="Disordered" evidence="1">
    <location>
        <begin position="86"/>
        <end position="111"/>
    </location>
</feature>
<comment type="caution">
    <text evidence="2">The sequence shown here is derived from an EMBL/GenBank/DDBJ whole genome shotgun (WGS) entry which is preliminary data.</text>
</comment>
<gene>
    <name evidence="2" type="ORF">RMSM_05243</name>
</gene>
<reference evidence="2 3" key="1">
    <citation type="journal article" date="2013" name="Mar. Genomics">
        <title>Expression of sulfatases in Rhodopirellula baltica and the diversity of sulfatases in the genus Rhodopirellula.</title>
        <authorList>
            <person name="Wegner C.E."/>
            <person name="Richter-Heitmann T."/>
            <person name="Klindworth A."/>
            <person name="Klockow C."/>
            <person name="Richter M."/>
            <person name="Achstetter T."/>
            <person name="Glockner F.O."/>
            <person name="Harder J."/>
        </authorList>
    </citation>
    <scope>NUCLEOTIDE SEQUENCE [LARGE SCALE GENOMIC DNA]</scope>
    <source>
        <strain evidence="2 3">SM1</strain>
    </source>
</reference>
<feature type="compositionally biased region" description="Basic and acidic residues" evidence="1">
    <location>
        <begin position="86"/>
        <end position="99"/>
    </location>
</feature>
<dbReference type="Proteomes" id="UP000011991">
    <property type="component" value="Unassembled WGS sequence"/>
</dbReference>
<keyword evidence="3" id="KW-1185">Reference proteome</keyword>
<organism evidence="2 3">
    <name type="scientific">Rhodopirellula maiorica SM1</name>
    <dbReference type="NCBI Taxonomy" id="1265738"/>
    <lineage>
        <taxon>Bacteria</taxon>
        <taxon>Pseudomonadati</taxon>
        <taxon>Planctomycetota</taxon>
        <taxon>Planctomycetia</taxon>
        <taxon>Pirellulales</taxon>
        <taxon>Pirellulaceae</taxon>
        <taxon>Novipirellula</taxon>
    </lineage>
</organism>
<dbReference type="AlphaFoldDB" id="M5REF2"/>
<protein>
    <submittedName>
        <fullName evidence="2">Uncharacterized protein</fullName>
    </submittedName>
</protein>
<sequence>MKELATKIGLNELNRVAITCNACGTTVEINICKFAGTFSRKTCIACNKEILEEDRVFESLSKLMSGLSSAANSVLNHASVKFIIRENPESSGEETEKCTKTTNTTEPSKDL</sequence>
<evidence type="ECO:0000256" key="1">
    <source>
        <dbReference type="SAM" id="MobiDB-lite"/>
    </source>
</evidence>
<dbReference type="EMBL" id="ANOG01000744">
    <property type="protein sequence ID" value="EMI17833.1"/>
    <property type="molecule type" value="Genomic_DNA"/>
</dbReference>
<evidence type="ECO:0000313" key="3">
    <source>
        <dbReference type="Proteomes" id="UP000011991"/>
    </source>
</evidence>
<evidence type="ECO:0000313" key="2">
    <source>
        <dbReference type="EMBL" id="EMI17833.1"/>
    </source>
</evidence>
<proteinExistence type="predicted"/>